<protein>
    <submittedName>
        <fullName evidence="2">MarR family transcriptional regulator</fullName>
    </submittedName>
</protein>
<feature type="region of interest" description="Disordered" evidence="1">
    <location>
        <begin position="284"/>
        <end position="329"/>
    </location>
</feature>
<keyword evidence="3" id="KW-1185">Reference proteome</keyword>
<name>A0A161MCC8_9ACTN</name>
<organism evidence="2 3">
    <name type="scientific">Planomonospora sphaerica</name>
    <dbReference type="NCBI Taxonomy" id="161355"/>
    <lineage>
        <taxon>Bacteria</taxon>
        <taxon>Bacillati</taxon>
        <taxon>Actinomycetota</taxon>
        <taxon>Actinomycetes</taxon>
        <taxon>Streptosporangiales</taxon>
        <taxon>Streptosporangiaceae</taxon>
        <taxon>Planomonospora</taxon>
    </lineage>
</organism>
<reference evidence="3" key="2">
    <citation type="submission" date="2016-04" db="EMBL/GenBank/DDBJ databases">
        <title>Planomonospora sphaerica JCM9374 whole genome shotgun sequence.</title>
        <authorList>
            <person name="Suzuki T."/>
            <person name="Dohra H."/>
            <person name="Kodani S."/>
        </authorList>
    </citation>
    <scope>NUCLEOTIDE SEQUENCE [LARGE SCALE GENOMIC DNA]</scope>
    <source>
        <strain evidence="3">JCM 9374</strain>
    </source>
</reference>
<reference evidence="2 3" key="1">
    <citation type="journal article" date="2016" name="Genome Announc.">
        <title>Draft Genome Sequence of Planomonospora sphaerica JCM9374, a Rare Actinomycete.</title>
        <authorList>
            <person name="Dohra H."/>
            <person name="Suzuki T."/>
            <person name="Inoue Y."/>
            <person name="Kodani S."/>
        </authorList>
    </citation>
    <scope>NUCLEOTIDE SEQUENCE [LARGE SCALE GENOMIC DNA]</scope>
    <source>
        <strain evidence="2 3">JCM 9374</strain>
    </source>
</reference>
<accession>A0A161MCC8</accession>
<dbReference type="AlphaFoldDB" id="A0A161MCC8"/>
<proteinExistence type="predicted"/>
<feature type="compositionally biased region" description="Low complexity" evidence="1">
    <location>
        <begin position="1"/>
        <end position="17"/>
    </location>
</feature>
<comment type="caution">
    <text evidence="2">The sequence shown here is derived from an EMBL/GenBank/DDBJ whole genome shotgun (WGS) entry which is preliminary data.</text>
</comment>
<sequence length="329" mass="34970">MAMPLASVSPTAASSSSRPELHPAPRRAASLPPFPLQACAPPLALPGPPPLEEADPAARRGASRWLTVVWTAESDPERRAGWGKGSAGVRVLLRAIAVAARLGTTMAPAFGVRSLSLMTGLHPSTVALNLALLRQEDDPLLVRTVVGRGKYGDRYRLRTPQAYKHHLGAWAWRSTHVETVHPAVSYLGASAALLYETLSATEVGSSRLARQALLSRSTTTKALRTLAAAGLAVRGPAGWKRSTCSLDEAAVRLGAHRHRAEQLAAIHAQRRDWQALLQAARPPIESAPPVMVRPRSERPGPPHSRPPGVRPAPARTTVLTGSGEPSWGG</sequence>
<evidence type="ECO:0000313" key="2">
    <source>
        <dbReference type="EMBL" id="GAT68833.1"/>
    </source>
</evidence>
<dbReference type="Proteomes" id="UP000077701">
    <property type="component" value="Unassembled WGS sequence"/>
</dbReference>
<feature type="compositionally biased region" description="Pro residues" evidence="1">
    <location>
        <begin position="301"/>
        <end position="310"/>
    </location>
</feature>
<feature type="region of interest" description="Disordered" evidence="1">
    <location>
        <begin position="1"/>
        <end position="32"/>
    </location>
</feature>
<evidence type="ECO:0000256" key="1">
    <source>
        <dbReference type="SAM" id="MobiDB-lite"/>
    </source>
</evidence>
<gene>
    <name evidence="2" type="ORF">PS9374_04498</name>
</gene>
<evidence type="ECO:0000313" key="3">
    <source>
        <dbReference type="Proteomes" id="UP000077701"/>
    </source>
</evidence>
<dbReference type="EMBL" id="BDCX01000011">
    <property type="protein sequence ID" value="GAT68833.1"/>
    <property type="molecule type" value="Genomic_DNA"/>
</dbReference>